<organism evidence="1">
    <name type="scientific">Solanum chacoense</name>
    <name type="common">Chaco potato</name>
    <dbReference type="NCBI Taxonomy" id="4108"/>
    <lineage>
        <taxon>Eukaryota</taxon>
        <taxon>Viridiplantae</taxon>
        <taxon>Streptophyta</taxon>
        <taxon>Embryophyta</taxon>
        <taxon>Tracheophyta</taxon>
        <taxon>Spermatophyta</taxon>
        <taxon>Magnoliopsida</taxon>
        <taxon>eudicotyledons</taxon>
        <taxon>Gunneridae</taxon>
        <taxon>Pentapetalae</taxon>
        <taxon>asterids</taxon>
        <taxon>lamiids</taxon>
        <taxon>Solanales</taxon>
        <taxon>Solanaceae</taxon>
        <taxon>Solanoideae</taxon>
        <taxon>Solaneae</taxon>
        <taxon>Solanum</taxon>
    </lineage>
</organism>
<protein>
    <submittedName>
        <fullName evidence="1">Putative ovule protein</fullName>
    </submittedName>
</protein>
<proteinExistence type="predicted"/>
<evidence type="ECO:0000313" key="1">
    <source>
        <dbReference type="EMBL" id="JAP19898.1"/>
    </source>
</evidence>
<dbReference type="AlphaFoldDB" id="A0A0V0HIT5"/>
<accession>A0A0V0HIT5</accession>
<reference evidence="1" key="1">
    <citation type="submission" date="2015-12" db="EMBL/GenBank/DDBJ databases">
        <title>Gene expression during late stages of embryo sac development: a critical building block for successful pollen-pistil interactions.</title>
        <authorList>
            <person name="Liu Y."/>
            <person name="Joly V."/>
            <person name="Sabar M."/>
            <person name="Matton D.P."/>
        </authorList>
    </citation>
    <scope>NUCLEOTIDE SEQUENCE</scope>
</reference>
<sequence>MTSSQADCFSRDSSEEENCLSINAVPSLRYQAIFETSIEVLEQGSKRRKLWFSSQSLSFAKNFVLPDF</sequence>
<name>A0A0V0HIT5_SOLCH</name>
<dbReference type="EMBL" id="GEDG01019491">
    <property type="protein sequence ID" value="JAP19898.1"/>
    <property type="molecule type" value="Transcribed_RNA"/>
</dbReference>